<keyword evidence="3" id="KW-1185">Reference proteome</keyword>
<keyword evidence="1" id="KW-1133">Transmembrane helix</keyword>
<sequence>MQTETIPIRQEQLLKKANEIIRTPEDFIQGMYALHHSVTVNNNYAGNKRHNCPLFTRMILKMILTIDYCNYILLIIAIIHIIITVAFLPFATSA</sequence>
<reference evidence="3" key="1">
    <citation type="submission" date="2016-10" db="EMBL/GenBank/DDBJ databases">
        <authorList>
            <person name="Varghese N."/>
            <person name="Submissions S."/>
        </authorList>
    </citation>
    <scope>NUCLEOTIDE SEQUENCE [LARGE SCALE GENOMIC DNA]</scope>
    <source>
        <strain evidence="3">DSM 18168</strain>
    </source>
</reference>
<dbReference type="EMBL" id="FPBJ01000033">
    <property type="protein sequence ID" value="SFU85040.1"/>
    <property type="molecule type" value="Genomic_DNA"/>
</dbReference>
<gene>
    <name evidence="2" type="ORF">SAMN05421784_13326</name>
</gene>
<proteinExistence type="predicted"/>
<dbReference type="Pfam" id="PF10692">
    <property type="entry name" value="DUF2498"/>
    <property type="match status" value="1"/>
</dbReference>
<dbReference type="OrthoDB" id="6215372at2"/>
<dbReference type="Proteomes" id="UP000242496">
    <property type="component" value="Unassembled WGS sequence"/>
</dbReference>
<dbReference type="InterPro" id="IPR019633">
    <property type="entry name" value="DUF2498"/>
</dbReference>
<name>A0A1I7JIQ3_9GAMM</name>
<organism evidence="2 3">
    <name type="scientific">Xenorhabdus koppenhoeferi</name>
    <dbReference type="NCBI Taxonomy" id="351659"/>
    <lineage>
        <taxon>Bacteria</taxon>
        <taxon>Pseudomonadati</taxon>
        <taxon>Pseudomonadota</taxon>
        <taxon>Gammaproteobacteria</taxon>
        <taxon>Enterobacterales</taxon>
        <taxon>Morganellaceae</taxon>
        <taxon>Xenorhabdus</taxon>
    </lineage>
</organism>
<evidence type="ECO:0000256" key="1">
    <source>
        <dbReference type="SAM" id="Phobius"/>
    </source>
</evidence>
<evidence type="ECO:0000313" key="2">
    <source>
        <dbReference type="EMBL" id="SFU85040.1"/>
    </source>
</evidence>
<keyword evidence="1" id="KW-0472">Membrane</keyword>
<accession>A0A1I7JIQ3</accession>
<keyword evidence="1" id="KW-0812">Transmembrane</keyword>
<dbReference type="AlphaFoldDB" id="A0A1I7JIQ3"/>
<evidence type="ECO:0000313" key="3">
    <source>
        <dbReference type="Proteomes" id="UP000242496"/>
    </source>
</evidence>
<dbReference type="RefSeq" id="WP_143101238.1">
    <property type="nucleotide sequence ID" value="NZ_CAWRBG010000083.1"/>
</dbReference>
<feature type="transmembrane region" description="Helical" evidence="1">
    <location>
        <begin position="68"/>
        <end position="91"/>
    </location>
</feature>
<protein>
    <submittedName>
        <fullName evidence="2">Uncharacterized protein</fullName>
    </submittedName>
</protein>